<evidence type="ECO:0000313" key="2">
    <source>
        <dbReference type="Proteomes" id="UP001499843"/>
    </source>
</evidence>
<sequence length="166" mass="18662">MFKAVRKYRRSSADRIGYGIFRTLTWLGAGPADPLITPGRRTGLPRGRLGVVVRRTWRQWLLALYSAILWVANVHVAGRVTLRRGHAHRDYTVPELQPDEAGPALKRYLAVATRPYFQAGKDRPVTESVAEALRHPLFQLSTPVTLRDLEGSRSHGDGHRVIIHGL</sequence>
<dbReference type="InterPro" id="IPR012349">
    <property type="entry name" value="Split_barrel_FMN-bd"/>
</dbReference>
<proteinExistence type="predicted"/>
<reference evidence="1 2" key="1">
    <citation type="journal article" date="2019" name="Int. J. Syst. Evol. Microbiol.">
        <title>The Global Catalogue of Microorganisms (GCM) 10K type strain sequencing project: providing services to taxonomists for standard genome sequencing and annotation.</title>
        <authorList>
            <consortium name="The Broad Institute Genomics Platform"/>
            <consortium name="The Broad Institute Genome Sequencing Center for Infectious Disease"/>
            <person name="Wu L."/>
            <person name="Ma J."/>
        </authorList>
    </citation>
    <scope>NUCLEOTIDE SEQUENCE [LARGE SCALE GENOMIC DNA]</scope>
    <source>
        <strain evidence="1 2">JCM 16114</strain>
    </source>
</reference>
<accession>A0ABN3D3K2</accession>
<organism evidence="1 2">
    <name type="scientific">Nonomuraea monospora</name>
    <dbReference type="NCBI Taxonomy" id="568818"/>
    <lineage>
        <taxon>Bacteria</taxon>
        <taxon>Bacillati</taxon>
        <taxon>Actinomycetota</taxon>
        <taxon>Actinomycetes</taxon>
        <taxon>Streptosporangiales</taxon>
        <taxon>Streptosporangiaceae</taxon>
        <taxon>Nonomuraea</taxon>
    </lineage>
</organism>
<dbReference type="Gene3D" id="2.30.110.10">
    <property type="entry name" value="Electron Transport, Fmn-binding Protein, Chain A"/>
    <property type="match status" value="1"/>
</dbReference>
<gene>
    <name evidence="1" type="ORF">GCM10009850_118850</name>
</gene>
<dbReference type="RefSeq" id="WP_344495996.1">
    <property type="nucleotide sequence ID" value="NZ_BAAAQX010000069.1"/>
</dbReference>
<protein>
    <submittedName>
        <fullName evidence="1">Uncharacterized protein</fullName>
    </submittedName>
</protein>
<keyword evidence="2" id="KW-1185">Reference proteome</keyword>
<dbReference type="Proteomes" id="UP001499843">
    <property type="component" value="Unassembled WGS sequence"/>
</dbReference>
<evidence type="ECO:0000313" key="1">
    <source>
        <dbReference type="EMBL" id="GAA2216416.1"/>
    </source>
</evidence>
<dbReference type="EMBL" id="BAAAQX010000069">
    <property type="protein sequence ID" value="GAA2216416.1"/>
    <property type="molecule type" value="Genomic_DNA"/>
</dbReference>
<name>A0ABN3D3K2_9ACTN</name>
<comment type="caution">
    <text evidence="1">The sequence shown here is derived from an EMBL/GenBank/DDBJ whole genome shotgun (WGS) entry which is preliminary data.</text>
</comment>